<dbReference type="Pfam" id="PF13879">
    <property type="entry name" value="Hmw_CFAP97"/>
    <property type="match status" value="1"/>
</dbReference>
<feature type="compositionally biased region" description="Basic residues" evidence="2">
    <location>
        <begin position="188"/>
        <end position="199"/>
    </location>
</feature>
<feature type="compositionally biased region" description="Polar residues" evidence="2">
    <location>
        <begin position="512"/>
        <end position="524"/>
    </location>
</feature>
<accession>A0A8B7XH67</accession>
<gene>
    <name evidence="4" type="primary">LOC110973218</name>
</gene>
<dbReference type="PANTHER" id="PTHR23035:SF1">
    <property type="entry name" value="CILIA- AND FLAGELLA-ASSOCIATED PROTEIN 97"/>
    <property type="match status" value="1"/>
</dbReference>
<feature type="compositionally biased region" description="Polar residues" evidence="2">
    <location>
        <begin position="78"/>
        <end position="88"/>
    </location>
</feature>
<reference evidence="4" key="1">
    <citation type="submission" date="2025-08" db="UniProtKB">
        <authorList>
            <consortium name="RefSeq"/>
        </authorList>
    </citation>
    <scope>IDENTIFICATION</scope>
</reference>
<feature type="region of interest" description="Disordered" evidence="2">
    <location>
        <begin position="72"/>
        <end position="265"/>
    </location>
</feature>
<feature type="region of interest" description="Disordered" evidence="2">
    <location>
        <begin position="279"/>
        <end position="316"/>
    </location>
</feature>
<feature type="compositionally biased region" description="Low complexity" evidence="2">
    <location>
        <begin position="93"/>
        <end position="109"/>
    </location>
</feature>
<protein>
    <submittedName>
        <fullName evidence="4">Cilia- and flagella-associated protein 97-like isoform X1</fullName>
    </submittedName>
</protein>
<keyword evidence="3" id="KW-1185">Reference proteome</keyword>
<name>A0A8B7XH67_ACAPL</name>
<proteinExistence type="inferred from homology"/>
<organism evidence="3 4">
    <name type="scientific">Acanthaster planci</name>
    <name type="common">Crown-of-thorns starfish</name>
    <dbReference type="NCBI Taxonomy" id="133434"/>
    <lineage>
        <taxon>Eukaryota</taxon>
        <taxon>Metazoa</taxon>
        <taxon>Echinodermata</taxon>
        <taxon>Eleutherozoa</taxon>
        <taxon>Asterozoa</taxon>
        <taxon>Asteroidea</taxon>
        <taxon>Valvatacea</taxon>
        <taxon>Valvatida</taxon>
        <taxon>Acanthasteridae</taxon>
        <taxon>Acanthaster</taxon>
    </lineage>
</organism>
<dbReference type="GO" id="GO:0007283">
    <property type="term" value="P:spermatogenesis"/>
    <property type="evidence" value="ECO:0007669"/>
    <property type="project" value="TreeGrafter"/>
</dbReference>
<feature type="region of interest" description="Disordered" evidence="2">
    <location>
        <begin position="474"/>
        <end position="552"/>
    </location>
</feature>
<evidence type="ECO:0000256" key="1">
    <source>
        <dbReference type="ARBA" id="ARBA00008315"/>
    </source>
</evidence>
<evidence type="ECO:0000313" key="4">
    <source>
        <dbReference type="RefSeq" id="XP_022079561.1"/>
    </source>
</evidence>
<dbReference type="PANTHER" id="PTHR23035">
    <property type="entry name" value="CILIA- AND FLAGELLA-ASSOCIATED PROTEIN 97-RELATED"/>
    <property type="match status" value="1"/>
</dbReference>
<dbReference type="InterPro" id="IPR029488">
    <property type="entry name" value="Hmw/CFAP97"/>
</dbReference>
<evidence type="ECO:0000313" key="3">
    <source>
        <dbReference type="Proteomes" id="UP000694845"/>
    </source>
</evidence>
<dbReference type="OrthoDB" id="515313at2759"/>
<feature type="region of interest" description="Disordered" evidence="2">
    <location>
        <begin position="356"/>
        <end position="377"/>
    </location>
</feature>
<feature type="region of interest" description="Disordered" evidence="2">
    <location>
        <begin position="405"/>
        <end position="438"/>
    </location>
</feature>
<evidence type="ECO:0000256" key="2">
    <source>
        <dbReference type="SAM" id="MobiDB-lite"/>
    </source>
</evidence>
<feature type="compositionally biased region" description="Low complexity" evidence="2">
    <location>
        <begin position="203"/>
        <end position="222"/>
    </location>
</feature>
<sequence>MSLGSVTFDLLPFVARKQFRLRVFKIVRIFRHRIVQLSPFFDRLVFIMDPDGTPEPIDFDFFAEDDGDAVRSERISGRSESPLANSGRTRPESAGSVRSAVSSRNSISVKIPYAGPTGNRENYYSAKGTYSDSSEDEHSFKDSRFENKHPVQTNLNLSDRESRERENGMRFSEKNGGIETRTSSNRPKTSKGLRSHRRRDSSSSHGSSTSKSNRSHTNSSSSKSEHSDSYTSVSDSDSDVTDVSPLPSPARSPTPTLEYDQDEFEDSFEEKKLRWAKAEKESFNGDSRHNRRKTGKKESVRFAGVTPSNGTVSKRDKHIEETEARELSRLLRAVLEMDDTPNRSPLHTFHQPATAKLRPMSAKKAPTGTVTHPMPHQRVNLSFSNDKVRQIDRENQRLLQKILQRPKSGVSTSRAAAPLTKKGGPPKMTSHSAIRRQREQQKIEMENMKILERIEAARASSTVRRDKLLQDHSKQMKYAAQVSKGSVRPHSSKLSGYSHSGSLGKGSSTTSLNSDVSRTTTGSAGSRKMRPSSGRSMPPPPRGPKQAWDDRW</sequence>
<feature type="compositionally biased region" description="Basic and acidic residues" evidence="2">
    <location>
        <begin position="158"/>
        <end position="173"/>
    </location>
</feature>
<dbReference type="AlphaFoldDB" id="A0A8B7XH67"/>
<dbReference type="GeneID" id="110973218"/>
<comment type="similarity">
    <text evidence="1">Belongs to the CFAP97 family.</text>
</comment>
<feature type="compositionally biased region" description="Basic and acidic residues" evidence="2">
    <location>
        <begin position="136"/>
        <end position="149"/>
    </location>
</feature>
<dbReference type="KEGG" id="aplc:110973218"/>
<feature type="compositionally biased region" description="Basic and acidic residues" evidence="2">
    <location>
        <begin position="279"/>
        <end position="288"/>
    </location>
</feature>
<dbReference type="InterPro" id="IPR038791">
    <property type="entry name" value="Cfap97/Hemingway"/>
</dbReference>
<dbReference type="Proteomes" id="UP000694845">
    <property type="component" value="Unplaced"/>
</dbReference>
<feature type="compositionally biased region" description="Low complexity" evidence="2">
    <location>
        <begin position="492"/>
        <end position="511"/>
    </location>
</feature>
<dbReference type="RefSeq" id="XP_022079561.1">
    <property type="nucleotide sequence ID" value="XM_022223869.1"/>
</dbReference>